<keyword evidence="5 7" id="KW-0067">ATP-binding</keyword>
<dbReference type="InterPro" id="IPR030616">
    <property type="entry name" value="Aur-like"/>
</dbReference>
<dbReference type="GO" id="GO:0004674">
    <property type="term" value="F:protein serine/threonine kinase activity"/>
    <property type="evidence" value="ECO:0007669"/>
    <property type="project" value="UniProtKB-KW"/>
</dbReference>
<protein>
    <recommendedName>
        <fullName evidence="10">Protein kinase domain-containing protein</fullName>
    </recommendedName>
</protein>
<feature type="region of interest" description="Disordered" evidence="9">
    <location>
        <begin position="472"/>
        <end position="503"/>
    </location>
</feature>
<sequence>MSLFRDIPAPPPSSSLFASPPKQQPEPPVKNRPSSGSVSRNDLFTTSWQPDIAPPRPLRSEPPSGNAAGGSSSDEDGGSRTMPTMTSPGRISGYHANTMPSPMRRREFTSLDSRGPTASSPSKASALASTSPTVDEFGVSRPSAIPPSTHSQGLAREGSPRTSSFFDVATDLPAPPPPAPRLSSSIPSSSANSHMGSPVSGLSRSASLRRAGKTLPAPLPLSRTGSNGAGPGSIAHAPLSFGGGEKQRSWDSYTSSHSSTPSASGSYVTAADDPLSPLHQSPQLPPSGVGQTDDWIPPLPPSLDDIELRLMPNKTYLLGQGRYSDVYLGAYKRVRKKKIPGRGKDLLGRPSRLPDNIISLDKKEEGSSTELEVNEDGDGLVGGSWKLCAAKRPAADRDAQTMGLREAFFLNRLRATSPAHERSTFPRSTGRARAVSPLRDTFAGAQAQRKPVRNGSVYIAKLIAVKEDFDNPHCSSHTRSTSDAVMEDKAGSNLSVSGTLTRQRSSTMLPFQTPPNAQIQSAANKVSAGVSKPIPSKEITNLPTFPSYPSLAEAIRQEQYPKPPLPSISRLVLVLEHAPLGTLDRLLRTSPQLVGKKLFARWAREATEGLEWVHANGVVHGDIKPGNILLTADLHIRISDFGSSLLIHPAHPPTDGVGLGTLPFSSPELVDKSATFSFPVDIWALGATLYQCITGREPYRGLRIMELTHRVKSGGLWPYEESERLSRVGQGVEVDGTPFPSAWREPVYSGSSDFATNSVAGIRRAGSLRVPSTYSTLSKEPSATFSGRPRLNRMTSAESIRANEDATSSASPAAIKLWSKWVKGGAGLDPVTALLAEDSTPAEFWEQMQASGGVSRQSSLRRSTSLRRDEDADREMEEGTRQRQTLKVVTQHVPSPSHALAPPTVNTLPPSPAPTHSPCTRPQTEGFLPLQPPAPQPQTPTRRQTLTEAYSDGSPAMLYLDQSERVSGEVRDVIKGMLEVDQWERLEAREVRAKWDEMGLGAGDDEIGEMEVDEGM</sequence>
<evidence type="ECO:0000256" key="6">
    <source>
        <dbReference type="PIRSR" id="PIRSR630616-1"/>
    </source>
</evidence>
<dbReference type="GO" id="GO:0005524">
    <property type="term" value="F:ATP binding"/>
    <property type="evidence" value="ECO:0007669"/>
    <property type="project" value="UniProtKB-KW"/>
</dbReference>
<dbReference type="InterPro" id="IPR000719">
    <property type="entry name" value="Prot_kinase_dom"/>
</dbReference>
<evidence type="ECO:0000313" key="11">
    <source>
        <dbReference type="EMBL" id="ODO11819.1"/>
    </source>
</evidence>
<keyword evidence="2" id="KW-0808">Transferase</keyword>
<dbReference type="Pfam" id="PF00069">
    <property type="entry name" value="Pkinase"/>
    <property type="match status" value="1"/>
</dbReference>
<dbReference type="AlphaFoldDB" id="A0A1E3KFF5"/>
<comment type="caution">
    <text evidence="11">The sequence shown here is derived from an EMBL/GenBank/DDBJ whole genome shotgun (WGS) entry which is preliminary data.</text>
</comment>
<feature type="active site" description="Proton acceptor" evidence="6">
    <location>
        <position position="622"/>
    </location>
</feature>
<organism evidence="11 12">
    <name type="scientific">Cryptococcus amylolentus CBS 6273</name>
    <dbReference type="NCBI Taxonomy" id="1296118"/>
    <lineage>
        <taxon>Eukaryota</taxon>
        <taxon>Fungi</taxon>
        <taxon>Dikarya</taxon>
        <taxon>Basidiomycota</taxon>
        <taxon>Agaricomycotina</taxon>
        <taxon>Tremellomycetes</taxon>
        <taxon>Tremellales</taxon>
        <taxon>Cryptococcaceae</taxon>
        <taxon>Cryptococcus</taxon>
    </lineage>
</organism>
<dbReference type="PROSITE" id="PS00108">
    <property type="entry name" value="PROTEIN_KINASE_ST"/>
    <property type="match status" value="1"/>
</dbReference>
<dbReference type="SMART" id="SM00220">
    <property type="entry name" value="S_TKc"/>
    <property type="match status" value="1"/>
</dbReference>
<evidence type="ECO:0000256" key="2">
    <source>
        <dbReference type="ARBA" id="ARBA00022679"/>
    </source>
</evidence>
<evidence type="ECO:0000313" key="12">
    <source>
        <dbReference type="Proteomes" id="UP000095149"/>
    </source>
</evidence>
<dbReference type="InterPro" id="IPR008271">
    <property type="entry name" value="Ser/Thr_kinase_AS"/>
</dbReference>
<evidence type="ECO:0000259" key="10">
    <source>
        <dbReference type="PROSITE" id="PS50011"/>
    </source>
</evidence>
<dbReference type="InterPro" id="IPR011009">
    <property type="entry name" value="Kinase-like_dom_sf"/>
</dbReference>
<feature type="compositionally biased region" description="Low complexity" evidence="9">
    <location>
        <begin position="61"/>
        <end position="72"/>
    </location>
</feature>
<keyword evidence="3 7" id="KW-0547">Nucleotide-binding</keyword>
<evidence type="ECO:0000256" key="3">
    <source>
        <dbReference type="ARBA" id="ARBA00022741"/>
    </source>
</evidence>
<dbReference type="EMBL" id="MEKH01000001">
    <property type="protein sequence ID" value="ODO11819.1"/>
    <property type="molecule type" value="Genomic_DNA"/>
</dbReference>
<evidence type="ECO:0000256" key="9">
    <source>
        <dbReference type="SAM" id="MobiDB-lite"/>
    </source>
</evidence>
<feature type="binding site" evidence="7">
    <location>
        <begin position="576"/>
        <end position="578"/>
    </location>
    <ligand>
        <name>ATP</name>
        <dbReference type="ChEBI" id="CHEBI:30616"/>
    </ligand>
</feature>
<dbReference type="SUPFAM" id="SSF56112">
    <property type="entry name" value="Protein kinase-like (PK-like)"/>
    <property type="match status" value="1"/>
</dbReference>
<dbReference type="Proteomes" id="UP000095149">
    <property type="component" value="Unassembled WGS sequence"/>
</dbReference>
<evidence type="ECO:0000256" key="7">
    <source>
        <dbReference type="PIRSR" id="PIRSR630616-2"/>
    </source>
</evidence>
<dbReference type="PROSITE" id="PS50011">
    <property type="entry name" value="PROTEIN_KINASE_DOM"/>
    <property type="match status" value="1"/>
</dbReference>
<evidence type="ECO:0000256" key="1">
    <source>
        <dbReference type="ARBA" id="ARBA00022527"/>
    </source>
</evidence>
<feature type="compositionally biased region" description="Polar residues" evidence="9">
    <location>
        <begin position="32"/>
        <end position="49"/>
    </location>
</feature>
<proteinExistence type="predicted"/>
<dbReference type="PANTHER" id="PTHR24350">
    <property type="entry name" value="SERINE/THREONINE-PROTEIN KINASE IAL-RELATED"/>
    <property type="match status" value="1"/>
</dbReference>
<feature type="domain" description="Protein kinase" evidence="10">
    <location>
        <begin position="312"/>
        <end position="1000"/>
    </location>
</feature>
<dbReference type="OrthoDB" id="4062651at2759"/>
<evidence type="ECO:0000256" key="8">
    <source>
        <dbReference type="PIRSR" id="PIRSR630616-3"/>
    </source>
</evidence>
<feature type="region of interest" description="Disordered" evidence="9">
    <location>
        <begin position="1"/>
        <end position="298"/>
    </location>
</feature>
<feature type="compositionally biased region" description="Polar residues" evidence="9">
    <location>
        <begin position="882"/>
        <end position="894"/>
    </location>
</feature>
<feature type="compositionally biased region" description="Low complexity" evidence="9">
    <location>
        <begin position="181"/>
        <end position="193"/>
    </location>
</feature>
<evidence type="ECO:0000256" key="5">
    <source>
        <dbReference type="ARBA" id="ARBA00022840"/>
    </source>
</evidence>
<reference evidence="11 12" key="1">
    <citation type="submission" date="2016-06" db="EMBL/GenBank/DDBJ databases">
        <title>Evolution of pathogenesis and genome organization in the Tremellales.</title>
        <authorList>
            <person name="Cuomo C."/>
            <person name="Litvintseva A."/>
            <person name="Heitman J."/>
            <person name="Chen Y."/>
            <person name="Sun S."/>
            <person name="Springer D."/>
            <person name="Dromer F."/>
            <person name="Young S."/>
            <person name="Zeng Q."/>
            <person name="Chapman S."/>
            <person name="Gujja S."/>
            <person name="Saif S."/>
            <person name="Birren B."/>
        </authorList>
    </citation>
    <scope>NUCLEOTIDE SEQUENCE [LARGE SCALE GENOMIC DNA]</scope>
    <source>
        <strain evidence="11 12">CBS 6273</strain>
    </source>
</reference>
<feature type="compositionally biased region" description="Basic and acidic residues" evidence="9">
    <location>
        <begin position="866"/>
        <end position="881"/>
    </location>
</feature>
<feature type="compositionally biased region" description="Low complexity" evidence="9">
    <location>
        <begin position="250"/>
        <end position="266"/>
    </location>
</feature>
<feature type="compositionally biased region" description="Low complexity" evidence="9">
    <location>
        <begin position="116"/>
        <end position="133"/>
    </location>
</feature>
<feature type="compositionally biased region" description="Polar residues" evidence="9">
    <location>
        <begin position="473"/>
        <end position="483"/>
    </location>
</feature>
<feature type="region of interest" description="Disordered" evidence="9">
    <location>
        <begin position="848"/>
        <end position="944"/>
    </location>
</feature>
<gene>
    <name evidence="11" type="ORF">I350_00603</name>
</gene>
<evidence type="ECO:0000256" key="4">
    <source>
        <dbReference type="ARBA" id="ARBA00022777"/>
    </source>
</evidence>
<feature type="binding site" evidence="7">
    <location>
        <position position="640"/>
    </location>
    <ligand>
        <name>ATP</name>
        <dbReference type="ChEBI" id="CHEBI:30616"/>
    </ligand>
</feature>
<feature type="compositionally biased region" description="Low complexity" evidence="9">
    <location>
        <begin position="200"/>
        <end position="209"/>
    </location>
</feature>
<dbReference type="Gene3D" id="1.10.510.10">
    <property type="entry name" value="Transferase(Phosphotransferase) domain 1"/>
    <property type="match status" value="1"/>
</dbReference>
<keyword evidence="1" id="KW-0723">Serine/threonine-protein kinase</keyword>
<name>A0A1E3KFF5_9TREE</name>
<feature type="cross-link" description="Glycyl lysine isopeptide (Lys-Gly) (interchain with G-Cter in SUMO2)" evidence="8">
    <location>
        <position position="624"/>
    </location>
</feature>
<accession>A0A1E3KFF5</accession>
<keyword evidence="4" id="KW-0418">Kinase</keyword>
<feature type="compositionally biased region" description="Polar residues" evidence="9">
    <location>
        <begin position="492"/>
        <end position="503"/>
    </location>
</feature>